<proteinExistence type="predicted"/>
<evidence type="ECO:0000256" key="2">
    <source>
        <dbReference type="SAM" id="Phobius"/>
    </source>
</evidence>
<evidence type="ECO:0000313" key="3">
    <source>
        <dbReference type="EMBL" id="SDJ93777.1"/>
    </source>
</evidence>
<dbReference type="EMBL" id="FNFT01000002">
    <property type="protein sequence ID" value="SDJ93777.1"/>
    <property type="molecule type" value="Genomic_DNA"/>
</dbReference>
<feature type="region of interest" description="Disordered" evidence="1">
    <location>
        <begin position="36"/>
        <end position="56"/>
    </location>
</feature>
<keyword evidence="2" id="KW-0812">Transmembrane</keyword>
<keyword evidence="4" id="KW-1185">Reference proteome</keyword>
<evidence type="ECO:0000256" key="1">
    <source>
        <dbReference type="SAM" id="MobiDB-lite"/>
    </source>
</evidence>
<gene>
    <name evidence="3" type="ORF">SAMN04488571_10241</name>
</gene>
<feature type="transmembrane region" description="Helical" evidence="2">
    <location>
        <begin position="12"/>
        <end position="32"/>
    </location>
</feature>
<dbReference type="AlphaFoldDB" id="A0A1G8XTG4"/>
<evidence type="ECO:0000313" key="4">
    <source>
        <dbReference type="Proteomes" id="UP000326500"/>
    </source>
</evidence>
<dbReference type="RefSeq" id="WP_161937565.1">
    <property type="nucleotide sequence ID" value="NZ_BCNX01000004.1"/>
</dbReference>
<organism evidence="3 4">
    <name type="scientific">Methanoculleus thermophilus</name>
    <dbReference type="NCBI Taxonomy" id="2200"/>
    <lineage>
        <taxon>Archaea</taxon>
        <taxon>Methanobacteriati</taxon>
        <taxon>Methanobacteriota</taxon>
        <taxon>Stenosarchaea group</taxon>
        <taxon>Methanomicrobia</taxon>
        <taxon>Methanomicrobiales</taxon>
        <taxon>Methanomicrobiaceae</taxon>
        <taxon>Methanoculleus</taxon>
    </lineage>
</organism>
<accession>A0A1G8XTG4</accession>
<keyword evidence="2" id="KW-1133">Transmembrane helix</keyword>
<keyword evidence="2" id="KW-0472">Membrane</keyword>
<name>A0A1G8XTG4_9EURY</name>
<dbReference type="STRING" id="2200.GCA_001571405_00618"/>
<dbReference type="Proteomes" id="UP000326500">
    <property type="component" value="Unassembled WGS sequence"/>
</dbReference>
<sequence length="56" mass="6089">MGLGLDPAFILAVMTFVEVGIILAIYEILGGFTEQSEKGRRLTKSTKEKTARYPAG</sequence>
<reference evidence="3 4" key="1">
    <citation type="submission" date="2016-10" db="EMBL/GenBank/DDBJ databases">
        <authorList>
            <person name="Varghese N."/>
            <person name="Submissions S."/>
        </authorList>
    </citation>
    <scope>NUCLEOTIDE SEQUENCE [LARGE SCALE GENOMIC DNA]</scope>
    <source>
        <strain evidence="3 4">DSM 2373</strain>
    </source>
</reference>
<protein>
    <submittedName>
        <fullName evidence="3">Uncharacterized protein</fullName>
    </submittedName>
</protein>